<feature type="signal peptide" evidence="2">
    <location>
        <begin position="1"/>
        <end position="21"/>
    </location>
</feature>
<dbReference type="InterPro" id="IPR025232">
    <property type="entry name" value="DUF4174"/>
</dbReference>
<dbReference type="RefSeq" id="WP_187520359.1">
    <property type="nucleotide sequence ID" value="NZ_JACONW010000005.1"/>
</dbReference>
<gene>
    <name evidence="4" type="ORF">H8S59_02270</name>
</gene>
<evidence type="ECO:0000256" key="2">
    <source>
        <dbReference type="SAM" id="SignalP"/>
    </source>
</evidence>
<keyword evidence="5" id="KW-1185">Reference proteome</keyword>
<evidence type="ECO:0000256" key="1">
    <source>
        <dbReference type="ARBA" id="ARBA00022729"/>
    </source>
</evidence>
<sequence>MKNLMTPLALLLGMAGSQVMADTASNPLDSERWQSRPLIVVAPDASDATWLEFQQDLTKPANREAFVEREMVLYSVVNGVGKRNDQAMDPKATSALLSTLGVKPDGPTRLLLVGKDGGTKVDQYAPLDISVIFATIDKMPMRQNR</sequence>
<feature type="chain" id="PRO_5045681970" evidence="2">
    <location>
        <begin position="22"/>
        <end position="145"/>
    </location>
</feature>
<name>A0ABR7AUK1_9PSED</name>
<evidence type="ECO:0000313" key="5">
    <source>
        <dbReference type="Proteomes" id="UP000651852"/>
    </source>
</evidence>
<keyword evidence="1 2" id="KW-0732">Signal</keyword>
<evidence type="ECO:0000259" key="3">
    <source>
        <dbReference type="Pfam" id="PF13778"/>
    </source>
</evidence>
<comment type="caution">
    <text evidence="4">The sequence shown here is derived from an EMBL/GenBank/DDBJ whole genome shotgun (WGS) entry which is preliminary data.</text>
</comment>
<dbReference type="EMBL" id="JACONW010000005">
    <property type="protein sequence ID" value="MBC3948597.1"/>
    <property type="molecule type" value="Genomic_DNA"/>
</dbReference>
<protein>
    <submittedName>
        <fullName evidence="4">DUF4174 domain-containing protein</fullName>
    </submittedName>
</protein>
<proteinExistence type="predicted"/>
<evidence type="ECO:0000313" key="4">
    <source>
        <dbReference type="EMBL" id="MBC3948597.1"/>
    </source>
</evidence>
<reference evidence="4 5" key="1">
    <citation type="submission" date="2020-08" db="EMBL/GenBank/DDBJ databases">
        <title>Putative novel bacterial strains isolated from necrotic wheat leaf tissues caused by Xanthomonas translucens.</title>
        <authorList>
            <person name="Tambong J.T."/>
        </authorList>
    </citation>
    <scope>NUCLEOTIDE SEQUENCE [LARGE SCALE GENOMIC DNA]</scope>
    <source>
        <strain evidence="4 5">DOAB 1069</strain>
    </source>
</reference>
<feature type="domain" description="DUF4174" evidence="3">
    <location>
        <begin position="27"/>
        <end position="144"/>
    </location>
</feature>
<dbReference type="Pfam" id="PF13778">
    <property type="entry name" value="DUF4174"/>
    <property type="match status" value="1"/>
</dbReference>
<dbReference type="Proteomes" id="UP000651852">
    <property type="component" value="Unassembled WGS sequence"/>
</dbReference>
<organism evidence="4 5">
    <name type="scientific">Pseudomonas folii</name>
    <dbReference type="NCBI Taxonomy" id="2762593"/>
    <lineage>
        <taxon>Bacteria</taxon>
        <taxon>Pseudomonadati</taxon>
        <taxon>Pseudomonadota</taxon>
        <taxon>Gammaproteobacteria</taxon>
        <taxon>Pseudomonadales</taxon>
        <taxon>Pseudomonadaceae</taxon>
        <taxon>Pseudomonas</taxon>
    </lineage>
</organism>
<accession>A0ABR7AUK1</accession>